<keyword evidence="4 6" id="KW-1133">Transmembrane helix</keyword>
<evidence type="ECO:0000256" key="4">
    <source>
        <dbReference type="ARBA" id="ARBA00022989"/>
    </source>
</evidence>
<dbReference type="PANTHER" id="PTHR30250:SF11">
    <property type="entry name" value="O-ANTIGEN TRANSPORTER-RELATED"/>
    <property type="match status" value="1"/>
</dbReference>
<feature type="transmembrane region" description="Helical" evidence="6">
    <location>
        <begin position="91"/>
        <end position="113"/>
    </location>
</feature>
<feature type="transmembrane region" description="Helical" evidence="6">
    <location>
        <begin position="54"/>
        <end position="71"/>
    </location>
</feature>
<evidence type="ECO:0000256" key="2">
    <source>
        <dbReference type="ARBA" id="ARBA00022475"/>
    </source>
</evidence>
<dbReference type="EMBL" id="VUMI01000005">
    <property type="protein sequence ID" value="MSS87564.1"/>
    <property type="molecule type" value="Genomic_DNA"/>
</dbReference>
<keyword evidence="3 6" id="KW-0812">Transmembrane</keyword>
<evidence type="ECO:0000256" key="3">
    <source>
        <dbReference type="ARBA" id="ARBA00022692"/>
    </source>
</evidence>
<feature type="transmembrane region" description="Helical" evidence="6">
    <location>
        <begin position="225"/>
        <end position="246"/>
    </location>
</feature>
<protein>
    <submittedName>
        <fullName evidence="7">Oligosaccharide flippase family protein</fullName>
    </submittedName>
</protein>
<evidence type="ECO:0000313" key="7">
    <source>
        <dbReference type="EMBL" id="MSS87564.1"/>
    </source>
</evidence>
<keyword evidence="2" id="KW-1003">Cell membrane</keyword>
<dbReference type="Pfam" id="PF13440">
    <property type="entry name" value="Polysacc_synt_3"/>
    <property type="match status" value="1"/>
</dbReference>
<feature type="transmembrane region" description="Helical" evidence="6">
    <location>
        <begin position="134"/>
        <end position="159"/>
    </location>
</feature>
<keyword evidence="8" id="KW-1185">Reference proteome</keyword>
<organism evidence="7 8">
    <name type="scientific">Eisenbergiella porci</name>
    <dbReference type="NCBI Taxonomy" id="2652274"/>
    <lineage>
        <taxon>Bacteria</taxon>
        <taxon>Bacillati</taxon>
        <taxon>Bacillota</taxon>
        <taxon>Clostridia</taxon>
        <taxon>Lachnospirales</taxon>
        <taxon>Lachnospiraceae</taxon>
        <taxon>Eisenbergiella</taxon>
    </lineage>
</organism>
<feature type="transmembrane region" description="Helical" evidence="6">
    <location>
        <begin position="171"/>
        <end position="191"/>
    </location>
</feature>
<sequence>MMFVFVKNAEDGMIYAAISVFATGAGNVLNATYSHNYINYTRYSNYEIKRHLKPIFILFATTLAVNVYSQLDTVMLGLFHGDYATGIYSVAVKIKVILLSLIFSFSVVMMSRLSFVGRKSEQDIYYLLKKSYELIIFVTIPMCAYFILMATDSVVFLAGEAFIDANVPMKILIPTIAISSVSQIIGSQYSVSIGKERNLMIAVVVGAVMNVIFNTILIPKFSYNGAAIGTIIAEVTQCTIQILLAEEMVRCVFSIKKFWKVSLGTIAGILSVLLLRNFVNFTTAFTSLLFSAMVFFIIYFAVLFAVRYDLCSDFVLLVLRKVK</sequence>
<dbReference type="Proteomes" id="UP000436047">
    <property type="component" value="Unassembled WGS sequence"/>
</dbReference>
<reference evidence="7 8" key="1">
    <citation type="submission" date="2019-08" db="EMBL/GenBank/DDBJ databases">
        <title>In-depth cultivation of the pig gut microbiome towards novel bacterial diversity and tailored functional studies.</title>
        <authorList>
            <person name="Wylensek D."/>
            <person name="Hitch T.C.A."/>
            <person name="Clavel T."/>
        </authorList>
    </citation>
    <scope>NUCLEOTIDE SEQUENCE [LARGE SCALE GENOMIC DNA]</scope>
    <source>
        <strain evidence="7 8">WCA-389-WT-23B</strain>
    </source>
</reference>
<comment type="subcellular location">
    <subcellularLocation>
        <location evidence="1">Cell membrane</location>
        <topology evidence="1">Multi-pass membrane protein</topology>
    </subcellularLocation>
</comment>
<comment type="caution">
    <text evidence="7">The sequence shown here is derived from an EMBL/GenBank/DDBJ whole genome shotgun (WGS) entry which is preliminary data.</text>
</comment>
<feature type="transmembrane region" description="Helical" evidence="6">
    <location>
        <begin position="285"/>
        <end position="306"/>
    </location>
</feature>
<evidence type="ECO:0000256" key="5">
    <source>
        <dbReference type="ARBA" id="ARBA00023136"/>
    </source>
</evidence>
<evidence type="ECO:0000256" key="1">
    <source>
        <dbReference type="ARBA" id="ARBA00004651"/>
    </source>
</evidence>
<gene>
    <name evidence="7" type="ORF">FYJ45_04190</name>
</gene>
<evidence type="ECO:0000256" key="6">
    <source>
        <dbReference type="SAM" id="Phobius"/>
    </source>
</evidence>
<dbReference type="PANTHER" id="PTHR30250">
    <property type="entry name" value="PST FAMILY PREDICTED COLANIC ACID TRANSPORTER"/>
    <property type="match status" value="1"/>
</dbReference>
<feature type="transmembrane region" description="Helical" evidence="6">
    <location>
        <begin position="198"/>
        <end position="219"/>
    </location>
</feature>
<evidence type="ECO:0000313" key="8">
    <source>
        <dbReference type="Proteomes" id="UP000436047"/>
    </source>
</evidence>
<dbReference type="GO" id="GO:0005886">
    <property type="term" value="C:plasma membrane"/>
    <property type="evidence" value="ECO:0007669"/>
    <property type="project" value="UniProtKB-SubCell"/>
</dbReference>
<dbReference type="AlphaFoldDB" id="A0A6N7WCX8"/>
<dbReference type="InterPro" id="IPR050833">
    <property type="entry name" value="Poly_Biosynth_Transport"/>
</dbReference>
<accession>A0A6N7WCX8</accession>
<feature type="transmembrane region" description="Helical" evidence="6">
    <location>
        <begin position="258"/>
        <end position="279"/>
    </location>
</feature>
<keyword evidence="5 6" id="KW-0472">Membrane</keyword>
<proteinExistence type="predicted"/>
<feature type="transmembrane region" description="Helical" evidence="6">
    <location>
        <begin position="12"/>
        <end position="33"/>
    </location>
</feature>
<name>A0A6N7WCX8_9FIRM</name>